<dbReference type="Pfam" id="PF01344">
    <property type="entry name" value="Kelch_1"/>
    <property type="match status" value="2"/>
</dbReference>
<dbReference type="Proteomes" id="UP000500938">
    <property type="component" value="Chromosome"/>
</dbReference>
<dbReference type="RefSeq" id="WP_171226164.1">
    <property type="nucleotide sequence ID" value="NZ_CP053085.1"/>
</dbReference>
<keyword evidence="1" id="KW-0880">Kelch repeat</keyword>
<organism evidence="3 4">
    <name type="scientific">Gemmatimonas groenlandica</name>
    <dbReference type="NCBI Taxonomy" id="2732249"/>
    <lineage>
        <taxon>Bacteria</taxon>
        <taxon>Pseudomonadati</taxon>
        <taxon>Gemmatimonadota</taxon>
        <taxon>Gemmatimonadia</taxon>
        <taxon>Gemmatimonadales</taxon>
        <taxon>Gemmatimonadaceae</taxon>
        <taxon>Gemmatimonas</taxon>
    </lineage>
</organism>
<keyword evidence="2" id="KW-0677">Repeat</keyword>
<proteinExistence type="predicted"/>
<dbReference type="InterPro" id="IPR006652">
    <property type="entry name" value="Kelch_1"/>
</dbReference>
<evidence type="ECO:0000313" key="4">
    <source>
        <dbReference type="Proteomes" id="UP000500938"/>
    </source>
</evidence>
<dbReference type="PANTHER" id="PTHR46344:SF27">
    <property type="entry name" value="KELCH REPEAT SUPERFAMILY PROTEIN"/>
    <property type="match status" value="1"/>
</dbReference>
<dbReference type="EMBL" id="CP053085">
    <property type="protein sequence ID" value="QJR36730.1"/>
    <property type="molecule type" value="Genomic_DNA"/>
</dbReference>
<gene>
    <name evidence="3" type="ORF">HKW67_15015</name>
</gene>
<dbReference type="InterPro" id="IPR011043">
    <property type="entry name" value="Gal_Oxase/kelch_b-propeller"/>
</dbReference>
<evidence type="ECO:0008006" key="5">
    <source>
        <dbReference type="Google" id="ProtNLM"/>
    </source>
</evidence>
<keyword evidence="4" id="KW-1185">Reference proteome</keyword>
<dbReference type="AlphaFoldDB" id="A0A6M4IPT5"/>
<dbReference type="SUPFAM" id="SSF50965">
    <property type="entry name" value="Galactose oxidase, central domain"/>
    <property type="match status" value="2"/>
</dbReference>
<reference evidence="3 4" key="1">
    <citation type="submission" date="2020-05" db="EMBL/GenBank/DDBJ databases">
        <title>Complete genome sequence of Gemmatimonas greenlandica TET16.</title>
        <authorList>
            <person name="Zeng Y."/>
        </authorList>
    </citation>
    <scope>NUCLEOTIDE SEQUENCE [LARGE SCALE GENOMIC DNA]</scope>
    <source>
        <strain evidence="3 4">TET16</strain>
    </source>
</reference>
<dbReference type="SMART" id="SM00612">
    <property type="entry name" value="Kelch"/>
    <property type="match status" value="5"/>
</dbReference>
<evidence type="ECO:0000313" key="3">
    <source>
        <dbReference type="EMBL" id="QJR36730.1"/>
    </source>
</evidence>
<dbReference type="InterPro" id="IPR037293">
    <property type="entry name" value="Gal_Oxidase_central_sf"/>
</dbReference>
<name>A0A6M4IPT5_9BACT</name>
<evidence type="ECO:0000256" key="2">
    <source>
        <dbReference type="ARBA" id="ARBA00022737"/>
    </source>
</evidence>
<accession>A0A6M4IPT5</accession>
<protein>
    <recommendedName>
        <fullName evidence="5">Galactose oxidase</fullName>
    </recommendedName>
</protein>
<dbReference type="KEGG" id="ggr:HKW67_15015"/>
<dbReference type="PANTHER" id="PTHR46344">
    <property type="entry name" value="OS02G0202900 PROTEIN"/>
    <property type="match status" value="1"/>
</dbReference>
<evidence type="ECO:0000256" key="1">
    <source>
        <dbReference type="ARBA" id="ARBA00022441"/>
    </source>
</evidence>
<dbReference type="Gene3D" id="2.130.10.80">
    <property type="entry name" value="Galactose oxidase/kelch, beta-propeller"/>
    <property type="match status" value="3"/>
</dbReference>
<sequence>MSHDTRRRYAVTLAALALTTFRAPPARLPPSGGAAGSVVTTTAMSIERAAHTATTLRDGRVLVAGGFTNEENSISGAELFDPAGGRFAALPRMRTLRHSHTATRLPDGKVLLAGGYAAGSTVLAAAELFDPATNRFVPTGSLGAARAGHVAVALANGKVLIAGGVGPAWSFLSSAELYDPTTGRFSPTGSMTVARESHAAVLLQSGQVLVVGGHRGRRAEITLYTSAERYDVASGTFRKVGDMRVRRHKHDAVVLRDGRVLITGGTDERDTDGVYDSTELFDPISTTFTLGPDLVRPRYKHNGSAVLLPNGTVLIAGGATQAETFDPRARAPARAFALVPGNSPMAGQFSAVAPITGGGVLITGGYGGGRGPRASAWVYRP</sequence>